<feature type="domain" description="Glycosyl hydrolases family 39 N-terminal catalytic" evidence="6">
    <location>
        <begin position="9"/>
        <end position="441"/>
    </location>
</feature>
<dbReference type="GO" id="GO:0005975">
    <property type="term" value="P:carbohydrate metabolic process"/>
    <property type="evidence" value="ECO:0007669"/>
    <property type="project" value="InterPro"/>
</dbReference>
<sequence length="609" mass="70246">MNLELIASLPNRGISHVRIHWLLELLEVSNEREEFHYNFTKLDTLLDHLHNLRLYPGFEIMGTPNGSVQHYSSAFWVDLVQQLVRRYVDRYGLRYVKKWKFETWNEPDLRNYNLLNFTVNEYLSYVFAIREGLHIAAENINAMQNTSTKATLFPLYGPAGLFKSVEHHPFCWAVLKVCNSNTTHSCPFDVITFHRKGTGRWASEVLNGGRQLFKDMLKSFPHIGRLNIANDEADPIAGWSTARPFQADVRYAAMVFSIVTQHWSAITTGDAFGRRLLFLSHDNAFLSYYPYVFEQRTLFARFQMNLTNPPHVQFIVKPIFSVLGMLANLAPLSGPTQYLEGNVSYVVSVDRNLTYLCLIASRSNDSSPLWVQRSYFNVTIFNDMFPVVRSSFSMVRRVSFLIEAVQDGRNDPFKLWQMQGKPPFPTTEQLAAMREIQLPSVLHGGSRNIEFGRISSMAISLNLRGPWIVSIRVCSEDHTTPGRVYNVRIREVFREEVLIHWQLSTEKHHKHRCIQTYEVWYKSAAVKAVATTNGLKQPGKRRWLHINMLKHTPFRFYQYASNSSFHAGNHNNEVTSGVIGYYKVRAVDLFGRRGSFSKIVYYDGRGGET</sequence>
<evidence type="ECO:0000256" key="3">
    <source>
        <dbReference type="ARBA" id="ARBA00022801"/>
    </source>
</evidence>
<dbReference type="GO" id="GO:0003940">
    <property type="term" value="F:L-iduronidase activity"/>
    <property type="evidence" value="ECO:0007669"/>
    <property type="project" value="TreeGrafter"/>
</dbReference>
<feature type="active site" description="Proton donor" evidence="5">
    <location>
        <position position="106"/>
    </location>
</feature>
<dbReference type="PROSITE" id="PS01027">
    <property type="entry name" value="GLYCOSYL_HYDROL_F39"/>
    <property type="match status" value="1"/>
</dbReference>
<name>A0A4Y0BP95_ANOFN</name>
<evidence type="ECO:0000256" key="4">
    <source>
        <dbReference type="ARBA" id="ARBA00023295"/>
    </source>
</evidence>
<dbReference type="AlphaFoldDB" id="A0A4Y0BP95"/>
<dbReference type="Gene3D" id="3.20.20.80">
    <property type="entry name" value="Glycosidases"/>
    <property type="match status" value="1"/>
</dbReference>
<keyword evidence="3" id="KW-0378">Hydrolase</keyword>
<dbReference type="InterPro" id="IPR049165">
    <property type="entry name" value="GH39_as"/>
</dbReference>
<dbReference type="Pfam" id="PF01229">
    <property type="entry name" value="Glyco_hydro_39"/>
    <property type="match status" value="1"/>
</dbReference>
<dbReference type="SUPFAM" id="SSF51011">
    <property type="entry name" value="Glycosyl hydrolase domain"/>
    <property type="match status" value="1"/>
</dbReference>
<evidence type="ECO:0000313" key="7">
    <source>
        <dbReference type="EnsemblMetazoa" id="AFUN021748-PA"/>
    </source>
</evidence>
<dbReference type="PRINTS" id="PR00745">
    <property type="entry name" value="GLHYDRLASE39"/>
</dbReference>
<protein>
    <recommendedName>
        <fullName evidence="6">Glycosyl hydrolases family 39 N-terminal catalytic domain-containing protein</fullName>
    </recommendedName>
</protein>
<dbReference type="PANTHER" id="PTHR12631">
    <property type="entry name" value="ALPHA-L-IDURONIDASE"/>
    <property type="match status" value="1"/>
</dbReference>
<organism evidence="7">
    <name type="scientific">Anopheles funestus</name>
    <name type="common">African malaria mosquito</name>
    <dbReference type="NCBI Taxonomy" id="62324"/>
    <lineage>
        <taxon>Eukaryota</taxon>
        <taxon>Metazoa</taxon>
        <taxon>Ecdysozoa</taxon>
        <taxon>Arthropoda</taxon>
        <taxon>Hexapoda</taxon>
        <taxon>Insecta</taxon>
        <taxon>Pterygota</taxon>
        <taxon>Neoptera</taxon>
        <taxon>Endopterygota</taxon>
        <taxon>Diptera</taxon>
        <taxon>Nematocera</taxon>
        <taxon>Culicoidea</taxon>
        <taxon>Culicidae</taxon>
        <taxon>Anophelinae</taxon>
        <taxon>Anopheles</taxon>
    </lineage>
</organism>
<dbReference type="FunFam" id="3.20.20.80:FF:000245">
    <property type="entry name" value="Histone H2B"/>
    <property type="match status" value="1"/>
</dbReference>
<evidence type="ECO:0000256" key="1">
    <source>
        <dbReference type="ARBA" id="ARBA00008875"/>
    </source>
</evidence>
<keyword evidence="4" id="KW-0326">Glycosidase</keyword>
<dbReference type="STRING" id="62324.A0A4Y0BP95"/>
<accession>A0A4Y0BP95</accession>
<dbReference type="PANTHER" id="PTHR12631:SF8">
    <property type="entry name" value="ALPHA-L-IDURONIDASE"/>
    <property type="match status" value="1"/>
</dbReference>
<dbReference type="InterPro" id="IPR051923">
    <property type="entry name" value="Glycosyl_Hydrolase_39"/>
</dbReference>
<dbReference type="InterPro" id="IPR013783">
    <property type="entry name" value="Ig-like_fold"/>
</dbReference>
<comment type="similarity">
    <text evidence="1">Belongs to the glycosyl hydrolase 39 family.</text>
</comment>
<dbReference type="SUPFAM" id="SSF51445">
    <property type="entry name" value="(Trans)glycosidases"/>
    <property type="match status" value="1"/>
</dbReference>
<dbReference type="VEuPathDB" id="VectorBase:AFUN021748"/>
<evidence type="ECO:0000259" key="6">
    <source>
        <dbReference type="Pfam" id="PF01229"/>
    </source>
</evidence>
<evidence type="ECO:0000256" key="5">
    <source>
        <dbReference type="PIRSR" id="PIRSR600514-1"/>
    </source>
</evidence>
<dbReference type="InterPro" id="IPR000514">
    <property type="entry name" value="Glyco_hydro_39"/>
</dbReference>
<dbReference type="Gene3D" id="2.60.40.10">
    <property type="entry name" value="Immunoglobulins"/>
    <property type="match status" value="1"/>
</dbReference>
<dbReference type="Gene3D" id="2.60.40.1500">
    <property type="entry name" value="Glycosyl hydrolase domain, family 39"/>
    <property type="match status" value="1"/>
</dbReference>
<dbReference type="InterPro" id="IPR017853">
    <property type="entry name" value="GH"/>
</dbReference>
<keyword evidence="2" id="KW-0732">Signal</keyword>
<dbReference type="EnsemblMetazoa" id="AFUN021748-RA">
    <property type="protein sequence ID" value="AFUN021748-PA"/>
    <property type="gene ID" value="AFUN021748"/>
</dbReference>
<dbReference type="InterPro" id="IPR049166">
    <property type="entry name" value="GH39_cat"/>
</dbReference>
<evidence type="ECO:0000256" key="2">
    <source>
        <dbReference type="ARBA" id="ARBA00022729"/>
    </source>
</evidence>
<dbReference type="VEuPathDB" id="VectorBase:AFUN2_011867"/>
<reference evidence="7" key="1">
    <citation type="submission" date="2020-05" db="UniProtKB">
        <authorList>
            <consortium name="EnsemblMetazoa"/>
        </authorList>
    </citation>
    <scope>IDENTIFICATION</scope>
    <source>
        <strain evidence="7">FUMOZ</strain>
    </source>
</reference>
<proteinExistence type="inferred from homology"/>